<name>A0A0B5DUR9_9RHOB</name>
<dbReference type="SUPFAM" id="SSF63829">
    <property type="entry name" value="Calcium-dependent phosphotriesterase"/>
    <property type="match status" value="1"/>
</dbReference>
<sequence length="295" mass="32211">MWFSPPPEVSAKVWTRMPAGLRRQVSNDWTRANFPGGSAECFLEGPCFDEAGRLHLVNIPHGEVIAVEADRWDLVVAYDGLPNGMKFLGGSEFMIADHKRGLVRLDAAAGRVEDVLTGLYSEPFKGLNDLTLHEDGSILFTDQGQTGLHDPTGRVFRRTPEGRIDRLLSNAPSPNGLVLDRAQRMLFVAMTRSCEIWMFALKDGAEITKAQCFCRLPGGRTGPDGLTMDGFDRLYMCSPGHQCVWVVAPDGRPCLRILGPEGAVITNCAFAPDGRTLFMTSAFGDVLVCEVPAPG</sequence>
<evidence type="ECO:0000259" key="1">
    <source>
        <dbReference type="Pfam" id="PF08450"/>
    </source>
</evidence>
<dbReference type="Gene3D" id="2.120.10.30">
    <property type="entry name" value="TolB, C-terminal domain"/>
    <property type="match status" value="1"/>
</dbReference>
<organism evidence="2 3">
    <name type="scientific">Celeribacter indicus</name>
    <dbReference type="NCBI Taxonomy" id="1208324"/>
    <lineage>
        <taxon>Bacteria</taxon>
        <taxon>Pseudomonadati</taxon>
        <taxon>Pseudomonadota</taxon>
        <taxon>Alphaproteobacteria</taxon>
        <taxon>Rhodobacterales</taxon>
        <taxon>Roseobacteraceae</taxon>
        <taxon>Celeribacter</taxon>
    </lineage>
</organism>
<dbReference type="OrthoDB" id="2633250at2"/>
<gene>
    <name evidence="2" type="ORF">P73_2059</name>
</gene>
<dbReference type="EMBL" id="CP004393">
    <property type="protein sequence ID" value="AJE46774.1"/>
    <property type="molecule type" value="Genomic_DNA"/>
</dbReference>
<dbReference type="RefSeq" id="WP_043869512.1">
    <property type="nucleotide sequence ID" value="NZ_CP004393.1"/>
</dbReference>
<dbReference type="InterPro" id="IPR013658">
    <property type="entry name" value="SGL"/>
</dbReference>
<dbReference type="KEGG" id="cid:P73_2059"/>
<dbReference type="STRING" id="1208324.P73_2059"/>
<dbReference type="AlphaFoldDB" id="A0A0B5DUR9"/>
<keyword evidence="3" id="KW-1185">Reference proteome</keyword>
<accession>A0A0B5DUR9</accession>
<reference evidence="2 3" key="1">
    <citation type="journal article" date="2014" name="Int. J. Syst. Evol. Microbiol.">
        <title>Celeribacter indicus sp. nov., a polycyclic aromatic hydrocarbon-degrading bacterium from deep-sea sediment and reclassification of Huaishuia halophila as Celeribacter halophilus comb. nov.</title>
        <authorList>
            <person name="Lai Q."/>
            <person name="Cao J."/>
            <person name="Yuan J."/>
            <person name="Li F."/>
            <person name="Shao Z."/>
        </authorList>
    </citation>
    <scope>NUCLEOTIDE SEQUENCE [LARGE SCALE GENOMIC DNA]</scope>
    <source>
        <strain evidence="2">P73</strain>
    </source>
</reference>
<proteinExistence type="predicted"/>
<dbReference type="Proteomes" id="UP000031521">
    <property type="component" value="Chromosome"/>
</dbReference>
<dbReference type="HOGENOM" id="CLU_036110_0_1_5"/>
<dbReference type="PANTHER" id="PTHR47572">
    <property type="entry name" value="LIPOPROTEIN-RELATED"/>
    <property type="match status" value="1"/>
</dbReference>
<evidence type="ECO:0000313" key="2">
    <source>
        <dbReference type="EMBL" id="AJE46774.1"/>
    </source>
</evidence>
<evidence type="ECO:0000313" key="3">
    <source>
        <dbReference type="Proteomes" id="UP000031521"/>
    </source>
</evidence>
<dbReference type="PANTHER" id="PTHR47572:SF5">
    <property type="entry name" value="BLR2277 PROTEIN"/>
    <property type="match status" value="1"/>
</dbReference>
<dbReference type="InterPro" id="IPR011042">
    <property type="entry name" value="6-blade_b-propeller_TolB-like"/>
</dbReference>
<dbReference type="InterPro" id="IPR051262">
    <property type="entry name" value="SMP-30/CGR1_Lactonase"/>
</dbReference>
<dbReference type="Pfam" id="PF08450">
    <property type="entry name" value="SGL"/>
    <property type="match status" value="1"/>
</dbReference>
<feature type="domain" description="SMP-30/Gluconolactonase/LRE-like region" evidence="1">
    <location>
        <begin position="44"/>
        <end position="282"/>
    </location>
</feature>
<protein>
    <submittedName>
        <fullName evidence="2">SMP-30/gluconolaconase/LRE domain-containing protein</fullName>
    </submittedName>
</protein>